<dbReference type="SUPFAM" id="SSF51430">
    <property type="entry name" value="NAD(P)-linked oxidoreductase"/>
    <property type="match status" value="1"/>
</dbReference>
<feature type="domain" description="FAD-binding" evidence="7">
    <location>
        <begin position="10"/>
        <end position="385"/>
    </location>
</feature>
<protein>
    <recommendedName>
        <fullName evidence="10">NADP-dependent oxidoreductase domain-containing protein</fullName>
    </recommendedName>
</protein>
<dbReference type="SUPFAM" id="SSF51905">
    <property type="entry name" value="FAD/NAD(P)-binding domain"/>
    <property type="match status" value="1"/>
</dbReference>
<dbReference type="Pfam" id="PF00248">
    <property type="entry name" value="Aldo_ket_red"/>
    <property type="match status" value="1"/>
</dbReference>
<keyword evidence="4" id="KW-0274">FAD</keyword>
<evidence type="ECO:0000256" key="1">
    <source>
        <dbReference type="ARBA" id="ARBA00001974"/>
    </source>
</evidence>
<comment type="cofactor">
    <cofactor evidence="1">
        <name>FAD</name>
        <dbReference type="ChEBI" id="CHEBI:57692"/>
    </cofactor>
</comment>
<dbReference type="Gene3D" id="3.50.50.60">
    <property type="entry name" value="FAD/NAD(P)-binding domain"/>
    <property type="match status" value="2"/>
</dbReference>
<keyword evidence="8" id="KW-1185">Reference proteome</keyword>
<gene>
    <name evidence="9" type="ORF">PgNI_02155</name>
</gene>
<dbReference type="GeneID" id="41957134"/>
<keyword evidence="5" id="KW-0560">Oxidoreductase</keyword>
<dbReference type="GO" id="GO:0004497">
    <property type="term" value="F:monooxygenase activity"/>
    <property type="evidence" value="ECO:0007669"/>
    <property type="project" value="InterPro"/>
</dbReference>
<keyword evidence="3" id="KW-0285">Flavoprotein</keyword>
<dbReference type="GO" id="GO:0071949">
    <property type="term" value="F:FAD binding"/>
    <property type="evidence" value="ECO:0007669"/>
    <property type="project" value="InterPro"/>
</dbReference>
<feature type="domain" description="NADP-dependent oxidoreductase" evidence="6">
    <location>
        <begin position="504"/>
        <end position="793"/>
    </location>
</feature>
<accession>A0A6P8BJA5</accession>
<dbReference type="InterPro" id="IPR023210">
    <property type="entry name" value="NADP_OxRdtase_dom"/>
</dbReference>
<dbReference type="InterPro" id="IPR036812">
    <property type="entry name" value="NAD(P)_OxRdtase_dom_sf"/>
</dbReference>
<name>A0A6P8BJA5_PYRGI</name>
<dbReference type="Gene3D" id="3.20.20.100">
    <property type="entry name" value="NADP-dependent oxidoreductase domain"/>
    <property type="match status" value="1"/>
</dbReference>
<reference evidence="9" key="3">
    <citation type="submission" date="2025-08" db="UniProtKB">
        <authorList>
            <consortium name="RefSeq"/>
        </authorList>
    </citation>
    <scope>IDENTIFICATION</scope>
    <source>
        <strain evidence="9">NI907</strain>
    </source>
</reference>
<dbReference type="InterPro" id="IPR050562">
    <property type="entry name" value="FAD_mOase_fung"/>
</dbReference>
<proteinExistence type="inferred from homology"/>
<evidence type="ECO:0008006" key="10">
    <source>
        <dbReference type="Google" id="ProtNLM"/>
    </source>
</evidence>
<reference evidence="9" key="2">
    <citation type="submission" date="2019-10" db="EMBL/GenBank/DDBJ databases">
        <authorList>
            <consortium name="NCBI Genome Project"/>
        </authorList>
    </citation>
    <scope>NUCLEOTIDE SEQUENCE</scope>
    <source>
        <strain evidence="9">NI907</strain>
    </source>
</reference>
<evidence type="ECO:0000259" key="6">
    <source>
        <dbReference type="Pfam" id="PF00248"/>
    </source>
</evidence>
<evidence type="ECO:0000256" key="3">
    <source>
        <dbReference type="ARBA" id="ARBA00022630"/>
    </source>
</evidence>
<dbReference type="PANTHER" id="PTHR47356">
    <property type="entry name" value="FAD-DEPENDENT MONOOXYGENASE ASQG-RELATED"/>
    <property type="match status" value="1"/>
</dbReference>
<dbReference type="PRINTS" id="PR00420">
    <property type="entry name" value="RNGMNOXGNASE"/>
</dbReference>
<comment type="similarity">
    <text evidence="2">Belongs to the paxM FAD-dependent monooxygenase family.</text>
</comment>
<evidence type="ECO:0000256" key="4">
    <source>
        <dbReference type="ARBA" id="ARBA00022827"/>
    </source>
</evidence>
<dbReference type="KEGG" id="pgri:PgNI_02155"/>
<dbReference type="RefSeq" id="XP_030987176.1">
    <property type="nucleotide sequence ID" value="XM_031122222.1"/>
</dbReference>
<evidence type="ECO:0000259" key="7">
    <source>
        <dbReference type="Pfam" id="PF01494"/>
    </source>
</evidence>
<dbReference type="Pfam" id="PF01494">
    <property type="entry name" value="FAD_binding_3"/>
    <property type="match status" value="1"/>
</dbReference>
<dbReference type="AlphaFoldDB" id="A0A6P8BJA5"/>
<sequence length="813" mass="89065">MSASEKPSKFRVIIVGAGPVGLYMAHAMERADIDYVLLERRATVANPNGQLLLVWPHTARLFDQIGVYHDLARENIPMHRKKRVYGVDGTVTSWNRFWQFMEPSHGYPFLAMLRSRIIDILHAGLRGKDSNIRTSVEVVGIEPQADGVRVRLGDGSLVEGSIVIGTDGVHSTTRHIMQALLADYGCAEKTSTQQDPMVASFNSIFGRASVADLKIEPGTWFESRGAGVIIQGLVGAADGKMTFATIKPLNVEERSAAVVSGGGRRPRYSDADADEHAASIQHVLVCPGVTFGDVWARADRELCVMVDQEEGFAEHWYHPSGRVVLVGDAVHKSTSANGLGMTCGVHSAAVLANGLRDLLSEQPSPSGMALAEVFAHYQAERKAEVKPLWDNGHAMVRQVTRSFSWGPWLWERFVLPWWDIESLAWGLLPSVFLVRKGQLLSYVPFMGKRGMFKIASRHPLFHPIIWGPNKSSRFWTGNTHASNLLGFATMSFPSKIAGKAIGPVGYGMMGITYWNPMPFEDAEKPLKAALDNGANLWNGATLYGPPNRHSLHLVKHYFDAHPGDANKVVLSVKGCYDGMTQTANNRPEQIRAEVDNCLSILGGTKTIDLFQCARQSPDTPVEEQARTLAALVKEGKIGSYGLSECSPETIRRAHAVHAVGAVEIELSIFSRHVLTPGGVRDTCRELGIPVIAYSPLDRGWLTGQIKKPEDVPAQFRVFPRFQSPAFEQNVKLAEAVAAVAERRGATSPQVALAWVRAQGALPIPGATSVDKILDNTKVITLTEAELEELQAAIDRTEVVGERFPEVYWSGLNL</sequence>
<dbReference type="Proteomes" id="UP000515153">
    <property type="component" value="Unplaced"/>
</dbReference>
<evidence type="ECO:0000313" key="9">
    <source>
        <dbReference type="RefSeq" id="XP_030987176.1"/>
    </source>
</evidence>
<organism evidence="8 9">
    <name type="scientific">Pyricularia grisea</name>
    <name type="common">Crabgrass-specific blast fungus</name>
    <name type="synonym">Magnaporthe grisea</name>
    <dbReference type="NCBI Taxonomy" id="148305"/>
    <lineage>
        <taxon>Eukaryota</taxon>
        <taxon>Fungi</taxon>
        <taxon>Dikarya</taxon>
        <taxon>Ascomycota</taxon>
        <taxon>Pezizomycotina</taxon>
        <taxon>Sordariomycetes</taxon>
        <taxon>Sordariomycetidae</taxon>
        <taxon>Magnaporthales</taxon>
        <taxon>Pyriculariaceae</taxon>
        <taxon>Pyricularia</taxon>
    </lineage>
</organism>
<evidence type="ECO:0000256" key="5">
    <source>
        <dbReference type="ARBA" id="ARBA00023002"/>
    </source>
</evidence>
<dbReference type="PANTHER" id="PTHR47356:SF2">
    <property type="entry name" value="FAD-BINDING DOMAIN-CONTAINING PROTEIN-RELATED"/>
    <property type="match status" value="1"/>
</dbReference>
<dbReference type="InterPro" id="IPR002938">
    <property type="entry name" value="FAD-bd"/>
</dbReference>
<evidence type="ECO:0000256" key="2">
    <source>
        <dbReference type="ARBA" id="ARBA00007992"/>
    </source>
</evidence>
<evidence type="ECO:0000313" key="8">
    <source>
        <dbReference type="Proteomes" id="UP000515153"/>
    </source>
</evidence>
<dbReference type="CDD" id="cd19077">
    <property type="entry name" value="AKR_AKR8A1-2"/>
    <property type="match status" value="1"/>
</dbReference>
<reference evidence="9" key="1">
    <citation type="journal article" date="2019" name="Mol. Biol. Evol.">
        <title>Blast fungal genomes show frequent chromosomal changes, gene gains and losses, and effector gene turnover.</title>
        <authorList>
            <person name="Gomez Luciano L.B."/>
            <person name="Jason Tsai I."/>
            <person name="Chuma I."/>
            <person name="Tosa Y."/>
            <person name="Chen Y.H."/>
            <person name="Li J.Y."/>
            <person name="Li M.Y."/>
            <person name="Jade Lu M.Y."/>
            <person name="Nakayashiki H."/>
            <person name="Li W.H."/>
        </authorList>
    </citation>
    <scope>NUCLEOTIDE SEQUENCE</scope>
    <source>
        <strain evidence="9">NI907</strain>
    </source>
</reference>
<dbReference type="InterPro" id="IPR036188">
    <property type="entry name" value="FAD/NAD-bd_sf"/>
</dbReference>